<sequence length="61" mass="6382">MSKEEIVLFRGAEGCGMFALVGAESDGEGAFVIGGEIQGMELSSLSHYSGRTAEEIAEGNR</sequence>
<dbReference type="Proteomes" id="UP001433088">
    <property type="component" value="Unassembled WGS sequence"/>
</dbReference>
<protein>
    <submittedName>
        <fullName evidence="1">Uncharacterized protein</fullName>
    </submittedName>
</protein>
<dbReference type="EMBL" id="JBBMEU010000003">
    <property type="protein sequence ID" value="MEQ2421347.1"/>
    <property type="molecule type" value="Genomic_DNA"/>
</dbReference>
<evidence type="ECO:0000313" key="2">
    <source>
        <dbReference type="Proteomes" id="UP001433088"/>
    </source>
</evidence>
<name>A0ABV1CVK9_9FIRM</name>
<organism evidence="1 2">
    <name type="scientific">Megasphaera intestinihominis</name>
    <dbReference type="NCBI Taxonomy" id="3133159"/>
    <lineage>
        <taxon>Bacteria</taxon>
        <taxon>Bacillati</taxon>
        <taxon>Bacillota</taxon>
        <taxon>Negativicutes</taxon>
        <taxon>Veillonellales</taxon>
        <taxon>Veillonellaceae</taxon>
        <taxon>Megasphaera</taxon>
    </lineage>
</organism>
<reference evidence="1 2" key="1">
    <citation type="submission" date="2024-03" db="EMBL/GenBank/DDBJ databases">
        <title>Human intestinal bacterial collection.</title>
        <authorList>
            <person name="Pauvert C."/>
            <person name="Hitch T.C.A."/>
            <person name="Clavel T."/>
        </authorList>
    </citation>
    <scope>NUCLEOTIDE SEQUENCE [LARGE SCALE GENOMIC DNA]</scope>
    <source>
        <strain evidence="1 2">CLA-AA-H81</strain>
    </source>
</reference>
<gene>
    <name evidence="1" type="ORF">WMO23_01175</name>
</gene>
<keyword evidence="2" id="KW-1185">Reference proteome</keyword>
<proteinExistence type="predicted"/>
<dbReference type="RefSeq" id="WP_020311846.1">
    <property type="nucleotide sequence ID" value="NZ_JBBMEU010000003.1"/>
</dbReference>
<comment type="caution">
    <text evidence="1">The sequence shown here is derived from an EMBL/GenBank/DDBJ whole genome shotgun (WGS) entry which is preliminary data.</text>
</comment>
<evidence type="ECO:0000313" key="1">
    <source>
        <dbReference type="EMBL" id="MEQ2421347.1"/>
    </source>
</evidence>
<accession>A0ABV1CVK9</accession>